<dbReference type="PROSITE" id="PS51257">
    <property type="entry name" value="PROKAR_LIPOPROTEIN"/>
    <property type="match status" value="1"/>
</dbReference>
<sequence length="198" mass="21574">MLIWRTLLLAAAVLLTGCANLWRVDSQVQSFASWSSPPGPLPFRFERLPSQQTEAQAALEQLALPALNQAGFVLDNARPAYSLLITTQAQETTYRDDPFMWGGGYYSPWIGGGIGAGRGWGMGFSAPLWRAPPRNFQRQLSLVLRELSTGQVVYETRAGFDSRSPIGTDVVPALVAAALQGFPHPPTGPRNVTIELPH</sequence>
<dbReference type="EMBL" id="JAVDXT010000004">
    <property type="protein sequence ID" value="MDR7379071.1"/>
    <property type="molecule type" value="Genomic_DNA"/>
</dbReference>
<evidence type="ECO:0000313" key="2">
    <source>
        <dbReference type="Proteomes" id="UP001180487"/>
    </source>
</evidence>
<dbReference type="RefSeq" id="WP_310375454.1">
    <property type="nucleotide sequence ID" value="NZ_JAVDXT010000004.1"/>
</dbReference>
<dbReference type="Proteomes" id="UP001180487">
    <property type="component" value="Unassembled WGS sequence"/>
</dbReference>
<keyword evidence="2" id="KW-1185">Reference proteome</keyword>
<accession>A0ABU2CCM2</accession>
<evidence type="ECO:0000313" key="1">
    <source>
        <dbReference type="EMBL" id="MDR7379071.1"/>
    </source>
</evidence>
<gene>
    <name evidence="1" type="ORF">J2X19_003765</name>
</gene>
<name>A0ABU2CCM2_9BURK</name>
<organism evidence="1 2">
    <name type="scientific">Rhodoferax ferrireducens</name>
    <dbReference type="NCBI Taxonomy" id="192843"/>
    <lineage>
        <taxon>Bacteria</taxon>
        <taxon>Pseudomonadati</taxon>
        <taxon>Pseudomonadota</taxon>
        <taxon>Betaproteobacteria</taxon>
        <taxon>Burkholderiales</taxon>
        <taxon>Comamonadaceae</taxon>
        <taxon>Rhodoferax</taxon>
    </lineage>
</organism>
<protein>
    <recommendedName>
        <fullName evidence="3">DUF4136 domain-containing protein</fullName>
    </recommendedName>
</protein>
<reference evidence="1 2" key="1">
    <citation type="submission" date="2023-07" db="EMBL/GenBank/DDBJ databases">
        <title>Sorghum-associated microbial communities from plants grown in Nebraska, USA.</title>
        <authorList>
            <person name="Schachtman D."/>
        </authorList>
    </citation>
    <scope>NUCLEOTIDE SEQUENCE [LARGE SCALE GENOMIC DNA]</scope>
    <source>
        <strain evidence="1 2">BE313</strain>
    </source>
</reference>
<comment type="caution">
    <text evidence="1">The sequence shown here is derived from an EMBL/GenBank/DDBJ whole genome shotgun (WGS) entry which is preliminary data.</text>
</comment>
<evidence type="ECO:0008006" key="3">
    <source>
        <dbReference type="Google" id="ProtNLM"/>
    </source>
</evidence>
<proteinExistence type="predicted"/>